<dbReference type="RefSeq" id="WP_182852659.1">
    <property type="nucleotide sequence ID" value="NZ_AP022213.1"/>
</dbReference>
<dbReference type="SUPFAM" id="SSF48230">
    <property type="entry name" value="Chondroitin AC/alginate lyase"/>
    <property type="match status" value="1"/>
</dbReference>
<protein>
    <recommendedName>
        <fullName evidence="4">Alginate lyase domain-containing protein</fullName>
    </recommendedName>
</protein>
<dbReference type="InterPro" id="IPR008929">
    <property type="entry name" value="Chondroitin_lyas"/>
</dbReference>
<dbReference type="GO" id="GO:0042597">
    <property type="term" value="C:periplasmic space"/>
    <property type="evidence" value="ECO:0007669"/>
    <property type="project" value="InterPro"/>
</dbReference>
<reference evidence="5 6" key="1">
    <citation type="submission" date="2019-12" db="EMBL/GenBank/DDBJ databases">
        <title>complete genome sequences of Pseudomonas otitidis str. WP8-S17-CRE-03 isolated from wastewater treatment plant effluent.</title>
        <authorList>
            <person name="Sekizuka T."/>
            <person name="Itokawa K."/>
            <person name="Yatsu K."/>
            <person name="Inamine Y."/>
            <person name="Kuroda M."/>
        </authorList>
    </citation>
    <scope>NUCLEOTIDE SEQUENCE [LARGE SCALE GENOMIC DNA]</scope>
    <source>
        <strain evidence="5 6">WP8-S17-CRE-03</strain>
    </source>
</reference>
<dbReference type="NCBIfam" id="NF001469">
    <property type="entry name" value="PRK00325.1-4"/>
    <property type="match status" value="1"/>
</dbReference>
<name>A0A6S5RUJ2_9GAMM</name>
<dbReference type="Pfam" id="PF05426">
    <property type="entry name" value="Alginate_lyase"/>
    <property type="match status" value="1"/>
</dbReference>
<gene>
    <name evidence="5" type="ORF">WP8S17C03_25840</name>
</gene>
<feature type="signal peptide" evidence="3">
    <location>
        <begin position="1"/>
        <end position="24"/>
    </location>
</feature>
<keyword evidence="2" id="KW-0456">Lyase</keyword>
<sequence>MSMSRHLLCALALLLVLPMSPAQAVNSLWANQATPQAAMVGDYRSLGCPYPAPEPYTGALQFESKYDQSDVTKSRLSATPDVQAKKVQAQVKGYIGGLIRASKEFQRAKRPERANQALACLDTWLGRWAHARALENPDASKTGIAARKWALAAIGSTLLKVRALSDGRYELDSEQKAWLERLAERVIAEYQPRHVPDFPYFNNHDYWAGWAVASVGMLVEREDFIAWADYSLRRGLAQAQRSNSGDYAYLPLEVARGKLASTYTQYALVPLVLLVESAEANGRPLSGDERQTLWLLASFAARSQLEPEKLPELQAHDQDEVAPYKLAWLIPYLHRYPGHPWARRLYDEMGGDVDNYSQIGGPIKPMYPTQD</sequence>
<keyword evidence="1 3" id="KW-0732">Signal</keyword>
<evidence type="ECO:0000256" key="1">
    <source>
        <dbReference type="ARBA" id="ARBA00022729"/>
    </source>
</evidence>
<feature type="domain" description="Alginate lyase" evidence="4">
    <location>
        <begin position="62"/>
        <end position="309"/>
    </location>
</feature>
<organism evidence="5 6">
    <name type="scientific">Metapseudomonas otitidis</name>
    <dbReference type="NCBI Taxonomy" id="319939"/>
    <lineage>
        <taxon>Bacteria</taxon>
        <taxon>Pseudomonadati</taxon>
        <taxon>Pseudomonadota</taxon>
        <taxon>Gammaproteobacteria</taxon>
        <taxon>Pseudomonadales</taxon>
        <taxon>Pseudomonadaceae</taxon>
        <taxon>Metapseudomonas</taxon>
    </lineage>
</organism>
<evidence type="ECO:0000259" key="4">
    <source>
        <dbReference type="Pfam" id="PF05426"/>
    </source>
</evidence>
<evidence type="ECO:0000256" key="2">
    <source>
        <dbReference type="ARBA" id="ARBA00023239"/>
    </source>
</evidence>
<dbReference type="Gene3D" id="1.50.10.100">
    <property type="entry name" value="Chondroitin AC/alginate lyase"/>
    <property type="match status" value="1"/>
</dbReference>
<dbReference type="Proteomes" id="UP000515591">
    <property type="component" value="Chromosome"/>
</dbReference>
<dbReference type="InterPro" id="IPR008397">
    <property type="entry name" value="Alginate_lyase_dom"/>
</dbReference>
<dbReference type="EMBL" id="AP022213">
    <property type="protein sequence ID" value="BBT16535.1"/>
    <property type="molecule type" value="Genomic_DNA"/>
</dbReference>
<accession>A0A6S5RUJ2</accession>
<dbReference type="GO" id="GO:0016829">
    <property type="term" value="F:lyase activity"/>
    <property type="evidence" value="ECO:0007669"/>
    <property type="project" value="UniProtKB-KW"/>
</dbReference>
<proteinExistence type="predicted"/>
<evidence type="ECO:0000256" key="3">
    <source>
        <dbReference type="SAM" id="SignalP"/>
    </source>
</evidence>
<feature type="chain" id="PRO_5028250048" description="Alginate lyase domain-containing protein" evidence="3">
    <location>
        <begin position="25"/>
        <end position="371"/>
    </location>
</feature>
<evidence type="ECO:0000313" key="5">
    <source>
        <dbReference type="EMBL" id="BBT16535.1"/>
    </source>
</evidence>
<dbReference type="AlphaFoldDB" id="A0A6S5RUJ2"/>
<evidence type="ECO:0000313" key="6">
    <source>
        <dbReference type="Proteomes" id="UP000515591"/>
    </source>
</evidence>